<dbReference type="InterPro" id="IPR006427">
    <property type="entry name" value="Portal_HK97"/>
</dbReference>
<evidence type="ECO:0000313" key="1">
    <source>
        <dbReference type="EMBL" id="OQM57295.1"/>
    </source>
</evidence>
<sequence length="373" mass="40755">MSFISRISNTAALLLRAAQTTDDVEEADAPTLPPRLSTSHDPLALSTVFRGVQIIETAVSKLPLIQYAPDGSRMRPSTLITRPDLNRSRRDLFGDLVSALALNGNAFLLKVEAGGVLVGVRSLPPQLVTVTDLNMDPANPRLRYSYRGVDYGADRIVHLKLLNVAGRLRGMGPISAAREEIEGAQDTRAYASNWLDNTARPAGILKSDQILSDQDARTASERWAKGGAGGVRVLGKGLDYTPLALSPEDLQFIESQQFNTTQIARLLGIPASLMLAKVEGTSLTYSNIEQEWLTFAEYTLSAYADEICEALTSLLPEGQWCMPDWDSLHRSDTNTRYSAYQTAISAGFMTVDEARAREGWAPINQTTPQEVTL</sequence>
<dbReference type="AlphaFoldDB" id="A0AB73PL66"/>
<dbReference type="Gene3D" id="1.20.1270.210">
    <property type="match status" value="1"/>
</dbReference>
<evidence type="ECO:0000313" key="2">
    <source>
        <dbReference type="Proteomes" id="UP000192714"/>
    </source>
</evidence>
<accession>A0AB73PL66</accession>
<proteinExistence type="predicted"/>
<dbReference type="RefSeq" id="WP_011068454.1">
    <property type="nucleotide sequence ID" value="NZ_CP007443.1"/>
</dbReference>
<dbReference type="Proteomes" id="UP000192714">
    <property type="component" value="Unassembled WGS sequence"/>
</dbReference>
<dbReference type="InterPro" id="IPR006944">
    <property type="entry name" value="Phage/GTA_portal"/>
</dbReference>
<reference evidence="1 2" key="1">
    <citation type="submission" date="2017-03" db="EMBL/GenBank/DDBJ databases">
        <title>Maternal inheritance of bifidobacteria.</title>
        <authorList>
            <person name="Lugli G.A."/>
            <person name="Duranti S."/>
            <person name="Milani C."/>
            <person name="Mancabelli L."/>
        </authorList>
    </citation>
    <scope>NUCLEOTIDE SEQUENCE [LARGE SCALE GENOMIC DNA]</scope>
    <source>
        <strain evidence="1 2">1892B</strain>
    </source>
</reference>
<comment type="caution">
    <text evidence="1">The sequence shown here is derived from an EMBL/GenBank/DDBJ whole genome shotgun (WGS) entry which is preliminary data.</text>
</comment>
<dbReference type="Pfam" id="PF04860">
    <property type="entry name" value="Phage_portal"/>
    <property type="match status" value="1"/>
</dbReference>
<protein>
    <submittedName>
        <fullName evidence="1">Phage portal protein</fullName>
    </submittedName>
</protein>
<name>A0AB73PL66_BIFAD</name>
<dbReference type="NCBIfam" id="TIGR01537">
    <property type="entry name" value="portal_HK97"/>
    <property type="match status" value="1"/>
</dbReference>
<gene>
    <name evidence="1" type="ORF">B5789_1533</name>
</gene>
<dbReference type="KEGG" id="badl:BADO_1586"/>
<dbReference type="EMBL" id="NAQF01000007">
    <property type="protein sequence ID" value="OQM57295.1"/>
    <property type="molecule type" value="Genomic_DNA"/>
</dbReference>
<organism evidence="1 2">
    <name type="scientific">Bifidobacterium adolescentis</name>
    <dbReference type="NCBI Taxonomy" id="1680"/>
    <lineage>
        <taxon>Bacteria</taxon>
        <taxon>Bacillati</taxon>
        <taxon>Actinomycetota</taxon>
        <taxon>Actinomycetes</taxon>
        <taxon>Bifidobacteriales</taxon>
        <taxon>Bifidobacteriaceae</taxon>
        <taxon>Bifidobacterium</taxon>
    </lineage>
</organism>